<evidence type="ECO:0008006" key="3">
    <source>
        <dbReference type="Google" id="ProtNLM"/>
    </source>
</evidence>
<protein>
    <recommendedName>
        <fullName evidence="3">Tetratricopeptide repeat protein</fullName>
    </recommendedName>
</protein>
<evidence type="ECO:0000313" key="1">
    <source>
        <dbReference type="EMBL" id="QDU95988.1"/>
    </source>
</evidence>
<sequence>MRSPLPGASDLIRSNEALEKKYGERLTEPLPADEKSRLAQLLYEDALNLEAPADRFVRWQLALELALKSGHTDVAHQTVERLNEQFQGDPFARRWQALQGLAEVARTTEQRLELAQRGLVLSDELIELRRYDDARPAAELALSLGRRARSGPFQIQARDTLADIDHWKELEEANTAALTTLAVRPDDPVALMHRGRYLCLVQGDWNRGLPLLRNSGVEAAVQAVARETAAPMTAEERIATAEAWRNLAFSDSSFQGFYSRALAWYAVAQPFASGEQLALIDRRLKEIGRQNLSPRQIDAARIVVQAIDR</sequence>
<proteinExistence type="predicted"/>
<dbReference type="KEGG" id="lcre:Pla8534_38070"/>
<accession>A0A518DVX5</accession>
<dbReference type="EMBL" id="CP036433">
    <property type="protein sequence ID" value="QDU95988.1"/>
    <property type="molecule type" value="Genomic_DNA"/>
</dbReference>
<reference evidence="1 2" key="1">
    <citation type="submission" date="2019-02" db="EMBL/GenBank/DDBJ databases">
        <title>Deep-cultivation of Planctomycetes and their phenomic and genomic characterization uncovers novel biology.</title>
        <authorList>
            <person name="Wiegand S."/>
            <person name="Jogler M."/>
            <person name="Boedeker C."/>
            <person name="Pinto D."/>
            <person name="Vollmers J."/>
            <person name="Rivas-Marin E."/>
            <person name="Kohn T."/>
            <person name="Peeters S.H."/>
            <person name="Heuer A."/>
            <person name="Rast P."/>
            <person name="Oberbeckmann S."/>
            <person name="Bunk B."/>
            <person name="Jeske O."/>
            <person name="Meyerdierks A."/>
            <person name="Storesund J.E."/>
            <person name="Kallscheuer N."/>
            <person name="Luecker S."/>
            <person name="Lage O.M."/>
            <person name="Pohl T."/>
            <person name="Merkel B.J."/>
            <person name="Hornburger P."/>
            <person name="Mueller R.-W."/>
            <person name="Bruemmer F."/>
            <person name="Labrenz M."/>
            <person name="Spormann A.M."/>
            <person name="Op den Camp H."/>
            <person name="Overmann J."/>
            <person name="Amann R."/>
            <person name="Jetten M.S.M."/>
            <person name="Mascher T."/>
            <person name="Medema M.H."/>
            <person name="Devos D.P."/>
            <person name="Kaster A.-K."/>
            <person name="Ovreas L."/>
            <person name="Rohde M."/>
            <person name="Galperin M.Y."/>
            <person name="Jogler C."/>
        </authorList>
    </citation>
    <scope>NUCLEOTIDE SEQUENCE [LARGE SCALE GENOMIC DNA]</scope>
    <source>
        <strain evidence="1 2">Pla85_3_4</strain>
    </source>
</reference>
<dbReference type="Proteomes" id="UP000317648">
    <property type="component" value="Chromosome"/>
</dbReference>
<gene>
    <name evidence="1" type="ORF">Pla8534_38070</name>
</gene>
<keyword evidence="2" id="KW-1185">Reference proteome</keyword>
<organism evidence="1 2">
    <name type="scientific">Lignipirellula cremea</name>
    <dbReference type="NCBI Taxonomy" id="2528010"/>
    <lineage>
        <taxon>Bacteria</taxon>
        <taxon>Pseudomonadati</taxon>
        <taxon>Planctomycetota</taxon>
        <taxon>Planctomycetia</taxon>
        <taxon>Pirellulales</taxon>
        <taxon>Pirellulaceae</taxon>
        <taxon>Lignipirellula</taxon>
    </lineage>
</organism>
<evidence type="ECO:0000313" key="2">
    <source>
        <dbReference type="Proteomes" id="UP000317648"/>
    </source>
</evidence>
<dbReference type="AlphaFoldDB" id="A0A518DVX5"/>
<name>A0A518DVX5_9BACT</name>